<dbReference type="RefSeq" id="WP_074956419.1">
    <property type="nucleotide sequence ID" value="NZ_FPBV01000032.1"/>
</dbReference>
<name>A0A1I7LBH5_9BACL</name>
<organism evidence="1 2">
    <name type="scientific">Alicyclobacillus macrosporangiidus</name>
    <dbReference type="NCBI Taxonomy" id="392015"/>
    <lineage>
        <taxon>Bacteria</taxon>
        <taxon>Bacillati</taxon>
        <taxon>Bacillota</taxon>
        <taxon>Bacilli</taxon>
        <taxon>Bacillales</taxon>
        <taxon>Alicyclobacillaceae</taxon>
        <taxon>Alicyclobacillus</taxon>
    </lineage>
</organism>
<protein>
    <recommendedName>
        <fullName evidence="3">DUF3892 domain-containing protein</fullName>
    </recommendedName>
</protein>
<dbReference type="STRING" id="392015.SAMN05421543_1325"/>
<dbReference type="EMBL" id="FPBV01000032">
    <property type="protein sequence ID" value="SFV06896.1"/>
    <property type="molecule type" value="Genomic_DNA"/>
</dbReference>
<dbReference type="AlphaFoldDB" id="A0A1I7LBH5"/>
<dbReference type="Proteomes" id="UP000183508">
    <property type="component" value="Unassembled WGS sequence"/>
</dbReference>
<proteinExistence type="predicted"/>
<accession>A0A1I7LBH5</accession>
<gene>
    <name evidence="1" type="ORF">SAMN05421543_1325</name>
</gene>
<evidence type="ECO:0008006" key="3">
    <source>
        <dbReference type="Google" id="ProtNLM"/>
    </source>
</evidence>
<reference evidence="2" key="1">
    <citation type="submission" date="2016-10" db="EMBL/GenBank/DDBJ databases">
        <authorList>
            <person name="Varghese N."/>
        </authorList>
    </citation>
    <scope>NUCLEOTIDE SEQUENCE [LARGE SCALE GENOMIC DNA]</scope>
    <source>
        <strain evidence="2">DSM 17980</strain>
    </source>
</reference>
<keyword evidence="2" id="KW-1185">Reference proteome</keyword>
<evidence type="ECO:0000313" key="2">
    <source>
        <dbReference type="Proteomes" id="UP000183508"/>
    </source>
</evidence>
<sequence>MGTKFVRVRKDGFGNITHLLTNDGHVVSIDEARTMAQNGEVDSLSDLHADGTWEINNTAGSTEYGKGNNLD</sequence>
<evidence type="ECO:0000313" key="1">
    <source>
        <dbReference type="EMBL" id="SFV06896.1"/>
    </source>
</evidence>
<dbReference type="OrthoDB" id="1647761at2"/>